<dbReference type="PANTHER" id="PTHR37422">
    <property type="entry name" value="TEICHURONIC ACID BIOSYNTHESIS PROTEIN TUAE"/>
    <property type="match status" value="1"/>
</dbReference>
<gene>
    <name evidence="9" type="ORF">J2W36_002489</name>
</gene>
<evidence type="ECO:0000313" key="10">
    <source>
        <dbReference type="Proteomes" id="UP001226867"/>
    </source>
</evidence>
<dbReference type="RefSeq" id="WP_307690041.1">
    <property type="nucleotide sequence ID" value="NZ_JAUSRO010000007.1"/>
</dbReference>
<keyword evidence="2 5" id="KW-0812">Transmembrane</keyword>
<feature type="transmembrane region" description="Helical" evidence="5">
    <location>
        <begin position="416"/>
        <end position="433"/>
    </location>
</feature>
<keyword evidence="9" id="KW-0436">Ligase</keyword>
<feature type="transmembrane region" description="Helical" evidence="5">
    <location>
        <begin position="219"/>
        <end position="234"/>
    </location>
</feature>
<evidence type="ECO:0000313" key="9">
    <source>
        <dbReference type="EMBL" id="MDP9900226.1"/>
    </source>
</evidence>
<feature type="transmembrane region" description="Helical" evidence="5">
    <location>
        <begin position="445"/>
        <end position="467"/>
    </location>
</feature>
<dbReference type="InterPro" id="IPR007016">
    <property type="entry name" value="O-antigen_ligase-rel_domated"/>
</dbReference>
<feature type="transmembrane region" description="Helical" evidence="5">
    <location>
        <begin position="12"/>
        <end position="33"/>
    </location>
</feature>
<dbReference type="Proteomes" id="UP001226867">
    <property type="component" value="Unassembled WGS sequence"/>
</dbReference>
<keyword evidence="3 5" id="KW-1133">Transmembrane helix</keyword>
<evidence type="ECO:0000259" key="7">
    <source>
        <dbReference type="Pfam" id="PF11846"/>
    </source>
</evidence>
<dbReference type="Pfam" id="PF15864">
    <property type="entry name" value="PglL_A"/>
    <property type="match status" value="1"/>
</dbReference>
<feature type="transmembrane region" description="Helical" evidence="5">
    <location>
        <begin position="173"/>
        <end position="190"/>
    </location>
</feature>
<name>A0ABT9S8Y3_9BURK</name>
<dbReference type="InterPro" id="IPR051533">
    <property type="entry name" value="WaaL-like"/>
</dbReference>
<feature type="transmembrane region" description="Helical" evidence="5">
    <location>
        <begin position="90"/>
        <end position="111"/>
    </location>
</feature>
<dbReference type="GO" id="GO:0016874">
    <property type="term" value="F:ligase activity"/>
    <property type="evidence" value="ECO:0007669"/>
    <property type="project" value="UniProtKB-KW"/>
</dbReference>
<comment type="subcellular location">
    <subcellularLocation>
        <location evidence="1">Membrane</location>
        <topology evidence="1">Multi-pass membrane protein</topology>
    </subcellularLocation>
</comment>
<evidence type="ECO:0000259" key="8">
    <source>
        <dbReference type="Pfam" id="PF15864"/>
    </source>
</evidence>
<evidence type="ECO:0000256" key="4">
    <source>
        <dbReference type="ARBA" id="ARBA00023136"/>
    </source>
</evidence>
<keyword evidence="10" id="KW-1185">Reference proteome</keyword>
<evidence type="ECO:0000256" key="2">
    <source>
        <dbReference type="ARBA" id="ARBA00022692"/>
    </source>
</evidence>
<evidence type="ECO:0000259" key="6">
    <source>
        <dbReference type="Pfam" id="PF04932"/>
    </source>
</evidence>
<feature type="transmembrane region" description="Helical" evidence="5">
    <location>
        <begin position="264"/>
        <end position="283"/>
    </location>
</feature>
<feature type="domain" description="Protein glycosylation ligase" evidence="8">
    <location>
        <begin position="163"/>
        <end position="185"/>
    </location>
</feature>
<protein>
    <submittedName>
        <fullName evidence="9">O-antigen ligase</fullName>
    </submittedName>
</protein>
<dbReference type="PANTHER" id="PTHR37422:SF13">
    <property type="entry name" value="LIPOPOLYSACCHARIDE BIOSYNTHESIS PROTEIN PA4999-RELATED"/>
    <property type="match status" value="1"/>
</dbReference>
<evidence type="ECO:0000256" key="3">
    <source>
        <dbReference type="ARBA" id="ARBA00022989"/>
    </source>
</evidence>
<comment type="caution">
    <text evidence="9">The sequence shown here is derived from an EMBL/GenBank/DDBJ whole genome shotgun (WGS) entry which is preliminary data.</text>
</comment>
<feature type="transmembrane region" description="Helical" evidence="5">
    <location>
        <begin position="65"/>
        <end position="84"/>
    </location>
</feature>
<feature type="domain" description="O-antigen ligase-related" evidence="6">
    <location>
        <begin position="202"/>
        <end position="368"/>
    </location>
</feature>
<evidence type="ECO:0000256" key="1">
    <source>
        <dbReference type="ARBA" id="ARBA00004141"/>
    </source>
</evidence>
<dbReference type="Pfam" id="PF04932">
    <property type="entry name" value="Wzy_C"/>
    <property type="match status" value="1"/>
</dbReference>
<proteinExistence type="predicted"/>
<feature type="transmembrane region" description="Helical" evidence="5">
    <location>
        <begin position="390"/>
        <end position="410"/>
    </location>
</feature>
<dbReference type="EMBL" id="JAUSRO010000007">
    <property type="protein sequence ID" value="MDP9900226.1"/>
    <property type="molecule type" value="Genomic_DNA"/>
</dbReference>
<sequence length="584" mass="61963">MTSAATSDRQAAARALAVAAGLVAFPFLFPLVAGPSANAWQLFASWACVAFLALPCGPARPSRGLALWLGVVALSITLAPAGAVALKVSAVAAVAVVALAACVGAAWVGGARSAQPVVPPAPVALAWGLLAAGLVSAVLGLLQYDGHAAVLVPWTTAPELGQAYGNLRQRNQFATLIGMALVAGLTLYGGWTRGQRIASLPGVLLLLLAAAASTSRTGLLQWVLISGVAAFIAWRERHRPCLRDAGAPGTDLALHAFRLPHPGLLLALVPAYFIAAWALPMLAGPEVEDMLRRLRDGAPEGHSRLLLWHNVLELIAVHPWRGWGWGELSFAHYSHPYAGPRFVEILDNAHNLPLHLAVELGIPAAVAICGGFTWLVLAAPPWRARDPVRLMAWGVLGAIVLHSLLEYPLWYGPFQLVFGLCLGLLWPGAPAAAEAPGAMARGRGWVAANAVGAAAALLLAGVAYAGWDYVRISQIYLAREDRLPVWRDGTVGKLQASWLFARQVQFAELSLTLVDRRNAAEVHAQALRALHFSPEPRVIVKLIDSAVLLGRTDEAMAQAVRLQRAFPEDYIRWLAGKPPDAADE</sequence>
<feature type="domain" description="Virulence factor membrane-bound polymerase C-terminal" evidence="7">
    <location>
        <begin position="391"/>
        <end position="573"/>
    </location>
</feature>
<keyword evidence="4 5" id="KW-0472">Membrane</keyword>
<dbReference type="InterPro" id="IPR021797">
    <property type="entry name" value="Wzy_C_2"/>
</dbReference>
<reference evidence="9 10" key="1">
    <citation type="submission" date="2023-07" db="EMBL/GenBank/DDBJ databases">
        <title>Sorghum-associated microbial communities from plants grown in Nebraska, USA.</title>
        <authorList>
            <person name="Schachtman D."/>
        </authorList>
    </citation>
    <scope>NUCLEOTIDE SEQUENCE [LARGE SCALE GENOMIC DNA]</scope>
    <source>
        <strain evidence="9 10">DS1607</strain>
    </source>
</reference>
<feature type="transmembrane region" description="Helical" evidence="5">
    <location>
        <begin position="123"/>
        <end position="144"/>
    </location>
</feature>
<dbReference type="Pfam" id="PF11846">
    <property type="entry name" value="Wzy_C_2"/>
    <property type="match status" value="1"/>
</dbReference>
<dbReference type="InterPro" id="IPR031726">
    <property type="entry name" value="PglL_A"/>
</dbReference>
<evidence type="ECO:0000256" key="5">
    <source>
        <dbReference type="SAM" id="Phobius"/>
    </source>
</evidence>
<feature type="transmembrane region" description="Helical" evidence="5">
    <location>
        <begin position="360"/>
        <end position="378"/>
    </location>
</feature>
<organism evidence="9 10">
    <name type="scientific">Variovorax ginsengisoli</name>
    <dbReference type="NCBI Taxonomy" id="363844"/>
    <lineage>
        <taxon>Bacteria</taxon>
        <taxon>Pseudomonadati</taxon>
        <taxon>Pseudomonadota</taxon>
        <taxon>Betaproteobacteria</taxon>
        <taxon>Burkholderiales</taxon>
        <taxon>Comamonadaceae</taxon>
        <taxon>Variovorax</taxon>
    </lineage>
</organism>
<accession>A0ABT9S8Y3</accession>